<evidence type="ECO:0000256" key="2">
    <source>
        <dbReference type="ARBA" id="ARBA00022692"/>
    </source>
</evidence>
<dbReference type="InterPro" id="IPR011527">
    <property type="entry name" value="ABC1_TM_dom"/>
</dbReference>
<dbReference type="Pfam" id="PF00664">
    <property type="entry name" value="ABC_membrane"/>
    <property type="match status" value="1"/>
</dbReference>
<dbReference type="GO" id="GO:0016887">
    <property type="term" value="F:ATP hydrolysis activity"/>
    <property type="evidence" value="ECO:0007669"/>
    <property type="project" value="InterPro"/>
</dbReference>
<keyword evidence="3" id="KW-0547">Nucleotide-binding</keyword>
<evidence type="ECO:0000259" key="9">
    <source>
        <dbReference type="PROSITE" id="PS50929"/>
    </source>
</evidence>
<keyword evidence="5 7" id="KW-1133">Transmembrane helix</keyword>
<evidence type="ECO:0000313" key="11">
    <source>
        <dbReference type="Proteomes" id="UP000177870"/>
    </source>
</evidence>
<dbReference type="Pfam" id="PF00005">
    <property type="entry name" value="ABC_tran"/>
    <property type="match status" value="1"/>
</dbReference>
<dbReference type="CDD" id="cd07346">
    <property type="entry name" value="ABC_6TM_exporters"/>
    <property type="match status" value="1"/>
</dbReference>
<organism evidence="10 11">
    <name type="scientific">Moorena producens PAL-8-15-08-1</name>
    <dbReference type="NCBI Taxonomy" id="1458985"/>
    <lineage>
        <taxon>Bacteria</taxon>
        <taxon>Bacillati</taxon>
        <taxon>Cyanobacteriota</taxon>
        <taxon>Cyanophyceae</taxon>
        <taxon>Coleofasciculales</taxon>
        <taxon>Coleofasciculaceae</taxon>
        <taxon>Moorena</taxon>
    </lineage>
</organism>
<evidence type="ECO:0000313" key="10">
    <source>
        <dbReference type="EMBL" id="AOW99183.1"/>
    </source>
</evidence>
<dbReference type="InterPro" id="IPR003593">
    <property type="entry name" value="AAA+_ATPase"/>
</dbReference>
<reference evidence="11" key="1">
    <citation type="submission" date="2016-10" db="EMBL/GenBank/DDBJ databases">
        <title>Comparative genomics uncovers the prolific and rare metabolic potential of the cyanobacterial genus Moorea.</title>
        <authorList>
            <person name="Leao T."/>
            <person name="Castelao G."/>
            <person name="Korobeynikov A."/>
            <person name="Monroe E.A."/>
            <person name="Podell S."/>
            <person name="Glukhov E."/>
            <person name="Allen E."/>
            <person name="Gerwick W.H."/>
            <person name="Gerwick L."/>
        </authorList>
    </citation>
    <scope>NUCLEOTIDE SEQUENCE [LARGE SCALE GENOMIC DNA]</scope>
    <source>
        <strain evidence="11">PAL-8-15-08-1</strain>
    </source>
</reference>
<dbReference type="STRING" id="1458985.BJP34_06715"/>
<dbReference type="InterPro" id="IPR003439">
    <property type="entry name" value="ABC_transporter-like_ATP-bd"/>
</dbReference>
<evidence type="ECO:0000256" key="5">
    <source>
        <dbReference type="ARBA" id="ARBA00022989"/>
    </source>
</evidence>
<feature type="transmembrane region" description="Helical" evidence="7">
    <location>
        <begin position="77"/>
        <end position="101"/>
    </location>
</feature>
<name>A0A1D8TNL7_9CYAN</name>
<dbReference type="GO" id="GO:0015421">
    <property type="term" value="F:ABC-type oligopeptide transporter activity"/>
    <property type="evidence" value="ECO:0007669"/>
    <property type="project" value="TreeGrafter"/>
</dbReference>
<evidence type="ECO:0000256" key="1">
    <source>
        <dbReference type="ARBA" id="ARBA00004651"/>
    </source>
</evidence>
<dbReference type="InterPro" id="IPR027417">
    <property type="entry name" value="P-loop_NTPase"/>
</dbReference>
<dbReference type="AlphaFoldDB" id="A0A1D8TNL7"/>
<keyword evidence="2 7" id="KW-0812">Transmembrane</keyword>
<feature type="domain" description="ABC transmembrane type-1" evidence="9">
    <location>
        <begin position="19"/>
        <end position="328"/>
    </location>
</feature>
<evidence type="ECO:0000259" key="8">
    <source>
        <dbReference type="PROSITE" id="PS50893"/>
    </source>
</evidence>
<dbReference type="PANTHER" id="PTHR43394:SF1">
    <property type="entry name" value="ATP-BINDING CASSETTE SUB-FAMILY B MEMBER 10, MITOCHONDRIAL"/>
    <property type="match status" value="1"/>
</dbReference>
<dbReference type="Proteomes" id="UP000177870">
    <property type="component" value="Chromosome"/>
</dbReference>
<dbReference type="Gene3D" id="1.20.1560.10">
    <property type="entry name" value="ABC transporter type 1, transmembrane domain"/>
    <property type="match status" value="1"/>
</dbReference>
<evidence type="ECO:0000256" key="7">
    <source>
        <dbReference type="SAM" id="Phobius"/>
    </source>
</evidence>
<dbReference type="RefSeq" id="WP_070391675.1">
    <property type="nucleotide sequence ID" value="NZ_CP017599.1"/>
</dbReference>
<dbReference type="PANTHER" id="PTHR43394">
    <property type="entry name" value="ATP-DEPENDENT PERMEASE MDL1, MITOCHONDRIAL"/>
    <property type="match status" value="1"/>
</dbReference>
<dbReference type="SMART" id="SM00382">
    <property type="entry name" value="AAA"/>
    <property type="match status" value="1"/>
</dbReference>
<sequence>MSPNRLLLSYALRHPTWIVLTVLLGFSSAMFNSVGTTIIVPLVLEFLGQKKLELSKAPPIIQKTMGLFEGFEGGDRLLIMVLVVLLAIVLKNVANYVNILVSTHLSKKLINTFRKEGIKLLLDVDLDFYAKTKIGDIINRISQEIGRGANAIKLAIQLFTTVITIFVFVFLLISISWQLTIATSILLLGVFVINQFFVKRSKEFGKVLSEKSRGYSGALLEILTGIRLIKSVSSEQDEYQRIEKFIDEREQAEFKSQANFAAINPINEVSGILAILAIVFVGKNLLLKDSSAEELEAISTVLGIYLFLLFRLLPVISQLNGQRSRFANVSASTAIVADFLRRDNKPIMSNGKNIYTKLSQEIRIENLSFAYPGHQDSVLNGVNLSIPKGTTMALVGASGAGKSTLADLLPRFYDPVEGRITIDGTDLKDYDISSLRQAMGVVSQDTFLFNNSVRNNIAYGMKDVTEADIIAAAKRANAYEFIMQLPQGFDTKVGDRGVLLSGGQRQRMAIARALLRNPDILILDEATSALDTVSERLVQQAIDELCRDRTTVVIAHRLSTIQKAHQIVVMDKGQVVEIGTHEELLKKEGYYSRLYKMQFEHNSDGEVKNVVKKELVKTSHEVRTHLTPMIVCLQLVVNDLVDSPQERHELTEEAYHSAVRLLKTLEYLEESSAIKSIA</sequence>
<dbReference type="PROSITE" id="PS50929">
    <property type="entry name" value="ABC_TM1F"/>
    <property type="match status" value="1"/>
</dbReference>
<feature type="transmembrane region" description="Helical" evidence="7">
    <location>
        <begin position="298"/>
        <end position="316"/>
    </location>
</feature>
<dbReference type="CDD" id="cd03251">
    <property type="entry name" value="ABCC_MsbA"/>
    <property type="match status" value="1"/>
</dbReference>
<feature type="transmembrane region" description="Helical" evidence="7">
    <location>
        <begin position="154"/>
        <end position="173"/>
    </location>
</feature>
<dbReference type="InterPro" id="IPR039421">
    <property type="entry name" value="Type_1_exporter"/>
</dbReference>
<evidence type="ECO:0000256" key="4">
    <source>
        <dbReference type="ARBA" id="ARBA00022840"/>
    </source>
</evidence>
<dbReference type="PROSITE" id="PS50893">
    <property type="entry name" value="ABC_TRANSPORTER_2"/>
    <property type="match status" value="1"/>
</dbReference>
<dbReference type="PROSITE" id="PS00211">
    <property type="entry name" value="ABC_TRANSPORTER_1"/>
    <property type="match status" value="1"/>
</dbReference>
<keyword evidence="6 7" id="KW-0472">Membrane</keyword>
<feature type="transmembrane region" description="Helical" evidence="7">
    <location>
        <begin position="179"/>
        <end position="198"/>
    </location>
</feature>
<dbReference type="SUPFAM" id="SSF52540">
    <property type="entry name" value="P-loop containing nucleoside triphosphate hydrolases"/>
    <property type="match status" value="1"/>
</dbReference>
<accession>A0A1D8TNL7</accession>
<dbReference type="Gene3D" id="3.40.50.300">
    <property type="entry name" value="P-loop containing nucleotide triphosphate hydrolases"/>
    <property type="match status" value="1"/>
</dbReference>
<dbReference type="GO" id="GO:0005524">
    <property type="term" value="F:ATP binding"/>
    <property type="evidence" value="ECO:0007669"/>
    <property type="project" value="UniProtKB-KW"/>
</dbReference>
<keyword evidence="4 10" id="KW-0067">ATP-binding</keyword>
<dbReference type="KEGG" id="mpro:BJP34_06715"/>
<protein>
    <submittedName>
        <fullName evidence="10">ABC transporter ATP-binding protein</fullName>
    </submittedName>
</protein>
<evidence type="ECO:0000256" key="3">
    <source>
        <dbReference type="ARBA" id="ARBA00022741"/>
    </source>
</evidence>
<gene>
    <name evidence="10" type="ORF">BJP34_06715</name>
</gene>
<proteinExistence type="predicted"/>
<dbReference type="EMBL" id="CP017599">
    <property type="protein sequence ID" value="AOW99183.1"/>
    <property type="molecule type" value="Genomic_DNA"/>
</dbReference>
<feature type="transmembrane region" description="Helical" evidence="7">
    <location>
        <begin position="269"/>
        <end position="286"/>
    </location>
</feature>
<dbReference type="InterPro" id="IPR036640">
    <property type="entry name" value="ABC1_TM_sf"/>
</dbReference>
<dbReference type="OrthoDB" id="501491at2"/>
<feature type="domain" description="ABC transporter" evidence="8">
    <location>
        <begin position="362"/>
        <end position="597"/>
    </location>
</feature>
<feature type="transmembrane region" description="Helical" evidence="7">
    <location>
        <begin position="20"/>
        <end position="44"/>
    </location>
</feature>
<comment type="subcellular location">
    <subcellularLocation>
        <location evidence="1">Cell membrane</location>
        <topology evidence="1">Multi-pass membrane protein</topology>
    </subcellularLocation>
</comment>
<dbReference type="FunFam" id="3.40.50.300:FF:000218">
    <property type="entry name" value="Multidrug ABC transporter ATP-binding protein"/>
    <property type="match status" value="1"/>
</dbReference>
<dbReference type="InterPro" id="IPR017871">
    <property type="entry name" value="ABC_transporter-like_CS"/>
</dbReference>
<dbReference type="GO" id="GO:0005886">
    <property type="term" value="C:plasma membrane"/>
    <property type="evidence" value="ECO:0007669"/>
    <property type="project" value="UniProtKB-SubCell"/>
</dbReference>
<dbReference type="GO" id="GO:0090374">
    <property type="term" value="P:oligopeptide export from mitochondrion"/>
    <property type="evidence" value="ECO:0007669"/>
    <property type="project" value="TreeGrafter"/>
</dbReference>
<dbReference type="SUPFAM" id="SSF90123">
    <property type="entry name" value="ABC transporter transmembrane region"/>
    <property type="match status" value="1"/>
</dbReference>
<evidence type="ECO:0000256" key="6">
    <source>
        <dbReference type="ARBA" id="ARBA00023136"/>
    </source>
</evidence>